<proteinExistence type="inferred from homology"/>
<feature type="transmembrane region" description="Helical" evidence="6">
    <location>
        <begin position="98"/>
        <end position="118"/>
    </location>
</feature>
<sequence>MNRVAVGLLLATMAMVYSGCVEVYRMKLIRDGQVVSQHVGGQFVEAADLSVVVQAPAFFIIGAGEVLACVTALEYVYQNSPPSMKSMVLAFNSLMNASGHYLGSLLILIINALSSPIWIGEDPNQSHLEYYLFVLSIIGFINFFIYLSVSMHYLH</sequence>
<evidence type="ECO:0000313" key="7">
    <source>
        <dbReference type="EMBL" id="NDV38472.1"/>
    </source>
</evidence>
<keyword evidence="5 6" id="KW-0472">Membrane</keyword>
<dbReference type="InterPro" id="IPR036259">
    <property type="entry name" value="MFS_trans_sf"/>
</dbReference>
<name>A0A6B2LN14_9EUKA</name>
<accession>A0A6B2LN14</accession>
<dbReference type="GO" id="GO:0022857">
    <property type="term" value="F:transmembrane transporter activity"/>
    <property type="evidence" value="ECO:0007669"/>
    <property type="project" value="InterPro"/>
</dbReference>
<evidence type="ECO:0008006" key="8">
    <source>
        <dbReference type="Google" id="ProtNLM"/>
    </source>
</evidence>
<reference evidence="7" key="1">
    <citation type="journal article" date="2020" name="J. Eukaryot. Microbiol.">
        <title>De novo Sequencing, Assembly and Annotation of the Transcriptome for the Free-Living Testate Amoeba Arcella intermedia.</title>
        <authorList>
            <person name="Ribeiro G.M."/>
            <person name="Porfirio-Sousa A.L."/>
            <person name="Maurer-Alcala X.X."/>
            <person name="Katz L.A."/>
            <person name="Lahr D.J.G."/>
        </authorList>
    </citation>
    <scope>NUCLEOTIDE SEQUENCE</scope>
</reference>
<dbReference type="GO" id="GO:0016020">
    <property type="term" value="C:membrane"/>
    <property type="evidence" value="ECO:0007669"/>
    <property type="project" value="UniProtKB-SubCell"/>
</dbReference>
<dbReference type="SUPFAM" id="SSF103473">
    <property type="entry name" value="MFS general substrate transporter"/>
    <property type="match status" value="1"/>
</dbReference>
<dbReference type="PANTHER" id="PTHR11654">
    <property type="entry name" value="OLIGOPEPTIDE TRANSPORTER-RELATED"/>
    <property type="match status" value="1"/>
</dbReference>
<feature type="transmembrane region" description="Helical" evidence="6">
    <location>
        <begin position="130"/>
        <end position="149"/>
    </location>
</feature>
<dbReference type="EMBL" id="GIBP01009503">
    <property type="protein sequence ID" value="NDV38472.1"/>
    <property type="molecule type" value="Transcribed_RNA"/>
</dbReference>
<feature type="transmembrane region" description="Helical" evidence="6">
    <location>
        <begin position="57"/>
        <end position="77"/>
    </location>
</feature>
<keyword evidence="4 6" id="KW-1133">Transmembrane helix</keyword>
<comment type="subcellular location">
    <subcellularLocation>
        <location evidence="1">Membrane</location>
        <topology evidence="1">Multi-pass membrane protein</topology>
    </subcellularLocation>
</comment>
<protein>
    <recommendedName>
        <fullName evidence="8">Major facilitator superfamily (MFS) profile domain-containing protein</fullName>
    </recommendedName>
</protein>
<evidence type="ECO:0000256" key="4">
    <source>
        <dbReference type="ARBA" id="ARBA00022989"/>
    </source>
</evidence>
<evidence type="ECO:0000256" key="5">
    <source>
        <dbReference type="ARBA" id="ARBA00023136"/>
    </source>
</evidence>
<dbReference type="Gene3D" id="1.20.1250.20">
    <property type="entry name" value="MFS general substrate transporter like domains"/>
    <property type="match status" value="1"/>
</dbReference>
<dbReference type="Pfam" id="PF00854">
    <property type="entry name" value="PTR2"/>
    <property type="match status" value="1"/>
</dbReference>
<keyword evidence="3 6" id="KW-0812">Transmembrane</keyword>
<evidence type="ECO:0000256" key="1">
    <source>
        <dbReference type="ARBA" id="ARBA00004141"/>
    </source>
</evidence>
<dbReference type="AlphaFoldDB" id="A0A6B2LN14"/>
<evidence type="ECO:0000256" key="3">
    <source>
        <dbReference type="ARBA" id="ARBA00022692"/>
    </source>
</evidence>
<dbReference type="InterPro" id="IPR000109">
    <property type="entry name" value="POT_fam"/>
</dbReference>
<organism evidence="7">
    <name type="scientific">Arcella intermedia</name>
    <dbReference type="NCBI Taxonomy" id="1963864"/>
    <lineage>
        <taxon>Eukaryota</taxon>
        <taxon>Amoebozoa</taxon>
        <taxon>Tubulinea</taxon>
        <taxon>Elardia</taxon>
        <taxon>Arcellinida</taxon>
        <taxon>Sphaerothecina</taxon>
        <taxon>Arcellidae</taxon>
        <taxon>Arcella</taxon>
    </lineage>
</organism>
<comment type="similarity">
    <text evidence="2">Belongs to the major facilitator superfamily. Proton-dependent oligopeptide transporter (POT/PTR) (TC 2.A.17) family.</text>
</comment>
<evidence type="ECO:0000256" key="2">
    <source>
        <dbReference type="ARBA" id="ARBA00005982"/>
    </source>
</evidence>
<evidence type="ECO:0000256" key="6">
    <source>
        <dbReference type="SAM" id="Phobius"/>
    </source>
</evidence>